<evidence type="ECO:0000313" key="6">
    <source>
        <dbReference type="Proteomes" id="UP000254134"/>
    </source>
</evidence>
<evidence type="ECO:0000313" key="5">
    <source>
        <dbReference type="EMBL" id="RDI73508.1"/>
    </source>
</evidence>
<dbReference type="Pfam" id="PF00072">
    <property type="entry name" value="Response_reg"/>
    <property type="match status" value="1"/>
</dbReference>
<feature type="domain" description="Response regulatory" evidence="3">
    <location>
        <begin position="23"/>
        <end position="137"/>
    </location>
</feature>
<dbReference type="SMART" id="SM00471">
    <property type="entry name" value="HDc"/>
    <property type="match status" value="1"/>
</dbReference>
<evidence type="ECO:0000259" key="4">
    <source>
        <dbReference type="PROSITE" id="PS51832"/>
    </source>
</evidence>
<dbReference type="InterPro" id="IPR052020">
    <property type="entry name" value="Cyclic_di-GMP/3'3'-cGAMP_PDE"/>
</dbReference>
<dbReference type="OrthoDB" id="9802066at2"/>
<keyword evidence="1" id="KW-0597">Phosphoprotein</keyword>
<gene>
    <name evidence="5" type="ORF">Gocc_2864</name>
</gene>
<dbReference type="InterPro" id="IPR011006">
    <property type="entry name" value="CheY-like_superfamily"/>
</dbReference>
<dbReference type="Pfam" id="PF13487">
    <property type="entry name" value="HD_5"/>
    <property type="match status" value="1"/>
</dbReference>
<feature type="modified residue" description="4-aspartylphosphate" evidence="1">
    <location>
        <position position="72"/>
    </location>
</feature>
<dbReference type="InterPro" id="IPR001789">
    <property type="entry name" value="Sig_transdc_resp-reg_receiver"/>
</dbReference>
<dbReference type="SMART" id="SM00448">
    <property type="entry name" value="REC"/>
    <property type="match status" value="1"/>
</dbReference>
<dbReference type="CDD" id="cd00156">
    <property type="entry name" value="REC"/>
    <property type="match status" value="1"/>
</dbReference>
<comment type="caution">
    <text evidence="5">The sequence shown here is derived from an EMBL/GenBank/DDBJ whole genome shotgun (WGS) entry which is preliminary data.</text>
</comment>
<dbReference type="InterPro" id="IPR037522">
    <property type="entry name" value="HD_GYP_dom"/>
</dbReference>
<organism evidence="5 6">
    <name type="scientific">Gaiella occulta</name>
    <dbReference type="NCBI Taxonomy" id="1002870"/>
    <lineage>
        <taxon>Bacteria</taxon>
        <taxon>Bacillati</taxon>
        <taxon>Actinomycetota</taxon>
        <taxon>Thermoleophilia</taxon>
        <taxon>Gaiellales</taxon>
        <taxon>Gaiellaceae</taxon>
        <taxon>Gaiella</taxon>
    </lineage>
</organism>
<reference evidence="5 6" key="1">
    <citation type="submission" date="2018-07" db="EMBL/GenBank/DDBJ databases">
        <title>High-quality-draft genome sequence of Gaiella occulta.</title>
        <authorList>
            <person name="Severino R."/>
            <person name="Froufe H.J.C."/>
            <person name="Rainey F.A."/>
            <person name="Barroso C."/>
            <person name="Albuquerque L."/>
            <person name="Lobo-Da-Cunha A."/>
            <person name="Da Costa M.S."/>
            <person name="Egas C."/>
        </authorList>
    </citation>
    <scope>NUCLEOTIDE SEQUENCE [LARGE SCALE GENOMIC DNA]</scope>
    <source>
        <strain evidence="5 6">F2-233</strain>
    </source>
</reference>
<dbReference type="Gene3D" id="3.40.50.2300">
    <property type="match status" value="1"/>
</dbReference>
<dbReference type="RefSeq" id="WP_114797253.1">
    <property type="nucleotide sequence ID" value="NZ_QQZY01000009.1"/>
</dbReference>
<dbReference type="InterPro" id="IPR003607">
    <property type="entry name" value="HD/PDEase_dom"/>
</dbReference>
<evidence type="ECO:0000256" key="2">
    <source>
        <dbReference type="SAM" id="Coils"/>
    </source>
</evidence>
<feature type="coiled-coil region" evidence="2">
    <location>
        <begin position="139"/>
        <end position="170"/>
    </location>
</feature>
<dbReference type="PANTHER" id="PTHR45228">
    <property type="entry name" value="CYCLIC DI-GMP PHOSPHODIESTERASE TM_0186-RELATED"/>
    <property type="match status" value="1"/>
</dbReference>
<dbReference type="Gene3D" id="1.10.3210.10">
    <property type="entry name" value="Hypothetical protein af1432"/>
    <property type="match status" value="1"/>
</dbReference>
<dbReference type="SUPFAM" id="SSF52172">
    <property type="entry name" value="CheY-like"/>
    <property type="match status" value="1"/>
</dbReference>
<dbReference type="CDD" id="cd00077">
    <property type="entry name" value="HDc"/>
    <property type="match status" value="1"/>
</dbReference>
<protein>
    <submittedName>
        <fullName evidence="5">Response regulator containing a CheY-like receiver domain and an HD-GYP domain</fullName>
    </submittedName>
</protein>
<dbReference type="AlphaFoldDB" id="A0A7M2YVQ8"/>
<evidence type="ECO:0000256" key="1">
    <source>
        <dbReference type="PROSITE-ProRule" id="PRU00169"/>
    </source>
</evidence>
<keyword evidence="6" id="KW-1185">Reference proteome</keyword>
<feature type="domain" description="HD-GYP" evidence="4">
    <location>
        <begin position="171"/>
        <end position="368"/>
    </location>
</feature>
<proteinExistence type="predicted"/>
<dbReference type="PROSITE" id="PS50110">
    <property type="entry name" value="RESPONSE_REGULATORY"/>
    <property type="match status" value="1"/>
</dbReference>
<dbReference type="SUPFAM" id="SSF109604">
    <property type="entry name" value="HD-domain/PDEase-like"/>
    <property type="match status" value="1"/>
</dbReference>
<sequence length="374" mass="41046">MIVPEPPIQEADRAPRRRFGHARVLIVDDDDLLARLFRAILGGEGHACTVAGSVEAARLRLGECAFELVLCDVNLGGDSGLDLARWICERYPETSVVMVSGRDEPEIWSAALDLGAVGYLTKPIQRSALLIAVANTLHRRQLEAELRRHREELEETVKERTAELERARADVELTYEETVRRLALAAEFRDRETGDHVERMGRLCALLAGALGLPADACERLRLASLLHDVGKIGIPDAILGKPGPLTAEEWDVIRRHPEMGHRLLGGSRSALLDLAATVAYTHHERLDGSGYPRGLAGDEIPLAGRIAAVADVLDALTSPRVYKVAQPFEHALATLEEGRGTLYDPDVLDALQREIVRVRAVLGDPRRMPAVRG</sequence>
<accession>A0A7M2YVQ8</accession>
<dbReference type="GO" id="GO:0000160">
    <property type="term" value="P:phosphorelay signal transduction system"/>
    <property type="evidence" value="ECO:0007669"/>
    <property type="project" value="InterPro"/>
</dbReference>
<keyword evidence="2" id="KW-0175">Coiled coil</keyword>
<evidence type="ECO:0000259" key="3">
    <source>
        <dbReference type="PROSITE" id="PS50110"/>
    </source>
</evidence>
<dbReference type="PROSITE" id="PS51832">
    <property type="entry name" value="HD_GYP"/>
    <property type="match status" value="1"/>
</dbReference>
<name>A0A7M2YVQ8_9ACTN</name>
<dbReference type="Proteomes" id="UP000254134">
    <property type="component" value="Unassembled WGS sequence"/>
</dbReference>
<dbReference type="EMBL" id="QQZY01000009">
    <property type="protein sequence ID" value="RDI73508.1"/>
    <property type="molecule type" value="Genomic_DNA"/>
</dbReference>
<dbReference type="PANTHER" id="PTHR45228:SF1">
    <property type="entry name" value="CYCLIC DI-GMP PHOSPHODIESTERASE TM_0186"/>
    <property type="match status" value="1"/>
</dbReference>
<reference evidence="6" key="2">
    <citation type="journal article" date="2019" name="MicrobiologyOpen">
        <title>High-quality draft genome sequence of Gaiella occulta isolated from a 150 meter deep mineral water borehole and comparison with the genome sequences of other deep-branching lineages of the phylum Actinobacteria.</title>
        <authorList>
            <person name="Severino R."/>
            <person name="Froufe H.J.C."/>
            <person name="Barroso C."/>
            <person name="Albuquerque L."/>
            <person name="Lobo-da-Cunha A."/>
            <person name="da Costa M.S."/>
            <person name="Egas C."/>
        </authorList>
    </citation>
    <scope>NUCLEOTIDE SEQUENCE [LARGE SCALE GENOMIC DNA]</scope>
    <source>
        <strain evidence="6">F2-233</strain>
    </source>
</reference>